<dbReference type="Pfam" id="PF14033">
    <property type="entry name" value="DUF4246"/>
    <property type="match status" value="1"/>
</dbReference>
<evidence type="ECO:0000313" key="4">
    <source>
        <dbReference type="Proteomes" id="UP000837801"/>
    </source>
</evidence>
<evidence type="ECO:0000313" key="3">
    <source>
        <dbReference type="EMBL" id="CAH2354578.1"/>
    </source>
</evidence>
<comment type="caution">
    <text evidence="3">The sequence shown here is derived from an EMBL/GenBank/DDBJ whole genome shotgun (WGS) entry which is preliminary data.</text>
</comment>
<dbReference type="InterPro" id="IPR049192">
    <property type="entry name" value="DUF4246_C"/>
</dbReference>
<reference evidence="3" key="1">
    <citation type="submission" date="2022-03" db="EMBL/GenBank/DDBJ databases">
        <authorList>
            <person name="Legras J.-L."/>
            <person name="Devillers H."/>
            <person name="Grondin C."/>
        </authorList>
    </citation>
    <scope>NUCLEOTIDE SEQUENCE</scope>
    <source>
        <strain evidence="3">CLIB 1423</strain>
    </source>
</reference>
<dbReference type="InterPro" id="IPR049207">
    <property type="entry name" value="DUF4246_N"/>
</dbReference>
<sequence length="576" mass="67744">MKSIFPHPFAPIYHNGEFMKTLDEWLIIDICNSIRERPNWKSKYKDPAISSKWQNELKETILHRTENVEEVISYAFRELQWVEYLEKTFPGVEENGFHIGIDDKIVYSDQVIDVNTKSDLIKAVERFANEEFKDGFDYHPGSNNQVVDLVHPSLYPLQYDVTPIFTSPQKEHTWWELHSMKSEEYNRDRTLGIAEYDEAISQVKKNVDDYGISRRFQWLPTVLETRNYSFRSYINNLHPVKYQDLYEVISQVIRLSAPGLNLCLSRLSSGPISRISLPMDDSLATEEWQRKLDKLMNPGSNPETGQEIEVDWAAVEAFEKTKKFNFRKFPPIYERDPPVNYSFDVRTYFEELKVIVKLANIELSSENPSYNGGSWHVEGTINEDIAATLLYYYDCENISESTLSFKSAYEDPYYEQDDKDGVEKFYDLHDEDRLTKEIGKMETKEDRVLIFPNWFQHHVEPFELKDKTRSGHRKILCLFFVDPFNSKVISTDMVPPQQKEWWNDGTDLCEFGLDEFAKEQIENILKGRADVKEMEWPITLENAKVVRQELMKERGIPKVDKYSEAAFARRFTLCEH</sequence>
<dbReference type="Pfam" id="PF21666">
    <property type="entry name" value="DUF4246_N"/>
    <property type="match status" value="1"/>
</dbReference>
<dbReference type="OrthoDB" id="415532at2759"/>
<organism evidence="3 4">
    <name type="scientific">[Candida] railenensis</name>
    <dbReference type="NCBI Taxonomy" id="45579"/>
    <lineage>
        <taxon>Eukaryota</taxon>
        <taxon>Fungi</taxon>
        <taxon>Dikarya</taxon>
        <taxon>Ascomycota</taxon>
        <taxon>Saccharomycotina</taxon>
        <taxon>Pichiomycetes</taxon>
        <taxon>Debaryomycetaceae</taxon>
        <taxon>Kurtzmaniella</taxon>
    </lineage>
</organism>
<accession>A0A9P0QTA5</accession>
<evidence type="ECO:0000259" key="1">
    <source>
        <dbReference type="Pfam" id="PF14033"/>
    </source>
</evidence>
<gene>
    <name evidence="3" type="ORF">CLIB1423_17S02300</name>
</gene>
<proteinExistence type="predicted"/>
<dbReference type="PANTHER" id="PTHR33119:SF1">
    <property type="entry name" value="FE2OG DIOXYGENASE DOMAIN-CONTAINING PROTEIN"/>
    <property type="match status" value="1"/>
</dbReference>
<dbReference type="EMBL" id="CAKXYY010000017">
    <property type="protein sequence ID" value="CAH2354578.1"/>
    <property type="molecule type" value="Genomic_DNA"/>
</dbReference>
<dbReference type="InterPro" id="IPR025340">
    <property type="entry name" value="DUF4246"/>
</dbReference>
<feature type="domain" description="DUF4246" evidence="2">
    <location>
        <begin position="2"/>
        <end position="56"/>
    </location>
</feature>
<dbReference type="Proteomes" id="UP000837801">
    <property type="component" value="Unassembled WGS sequence"/>
</dbReference>
<name>A0A9P0QTA5_9ASCO</name>
<feature type="domain" description="DUF4246" evidence="1">
    <location>
        <begin position="70"/>
        <end position="504"/>
    </location>
</feature>
<dbReference type="AlphaFoldDB" id="A0A9P0QTA5"/>
<dbReference type="PANTHER" id="PTHR33119">
    <property type="entry name" value="IFI3P"/>
    <property type="match status" value="1"/>
</dbReference>
<keyword evidence="4" id="KW-1185">Reference proteome</keyword>
<evidence type="ECO:0000259" key="2">
    <source>
        <dbReference type="Pfam" id="PF21666"/>
    </source>
</evidence>
<protein>
    <submittedName>
        <fullName evidence="3">Uncharacterized protein</fullName>
    </submittedName>
</protein>